<dbReference type="PANTHER" id="PTHR38781">
    <property type="entry name" value="ANTITOXIN DINJ-RELATED"/>
    <property type="match status" value="1"/>
</dbReference>
<dbReference type="GO" id="GO:0006351">
    <property type="term" value="P:DNA-templated transcription"/>
    <property type="evidence" value="ECO:0007669"/>
    <property type="project" value="TreeGrafter"/>
</dbReference>
<dbReference type="PANTHER" id="PTHR38781:SF1">
    <property type="entry name" value="ANTITOXIN DINJ-RELATED"/>
    <property type="match status" value="1"/>
</dbReference>
<gene>
    <name evidence="3" type="ORF">SAMN02910293_00702</name>
</gene>
<evidence type="ECO:0000256" key="1">
    <source>
        <dbReference type="ARBA" id="ARBA00010562"/>
    </source>
</evidence>
<proteinExistence type="inferred from homology"/>
<dbReference type="NCBIfam" id="TIGR02384">
    <property type="entry name" value="RelB_DinJ"/>
    <property type="match status" value="1"/>
</dbReference>
<dbReference type="RefSeq" id="WP_018164541.1">
    <property type="nucleotide sequence ID" value="NZ_FMXP01000008.1"/>
</dbReference>
<evidence type="ECO:0000313" key="3">
    <source>
        <dbReference type="EMBL" id="SDB13992.1"/>
    </source>
</evidence>
<protein>
    <submittedName>
        <fullName evidence="3">Addiction module antitoxin, RelB/DinJ family</fullName>
    </submittedName>
</protein>
<dbReference type="eggNOG" id="COG3077">
    <property type="taxonomic scope" value="Bacteria"/>
</dbReference>
<evidence type="ECO:0000256" key="2">
    <source>
        <dbReference type="ARBA" id="ARBA00022649"/>
    </source>
</evidence>
<dbReference type="AlphaFoldDB" id="A0A1G6B086"/>
<dbReference type="Proteomes" id="UP000182508">
    <property type="component" value="Unassembled WGS sequence"/>
</dbReference>
<dbReference type="InterPro" id="IPR007337">
    <property type="entry name" value="RelB/DinJ"/>
</dbReference>
<reference evidence="3 4" key="1">
    <citation type="submission" date="2016-10" db="EMBL/GenBank/DDBJ databases">
        <authorList>
            <person name="de Groot N.N."/>
        </authorList>
    </citation>
    <scope>NUCLEOTIDE SEQUENCE [LARGE SCALE GENOMIC DNA]</scope>
    <source>
        <strain evidence="3 4">A-4</strain>
    </source>
</reference>
<comment type="similarity">
    <text evidence="1">Belongs to the RelB/DinJ antitoxin family.</text>
</comment>
<dbReference type="EMBL" id="FMXP01000008">
    <property type="protein sequence ID" value="SDB13992.1"/>
    <property type="molecule type" value="Genomic_DNA"/>
</dbReference>
<name>A0A1G6B086_9STRE</name>
<keyword evidence="2" id="KW-1277">Toxin-antitoxin system</keyword>
<dbReference type="InterPro" id="IPR013321">
    <property type="entry name" value="Arc_rbn_hlx_hlx"/>
</dbReference>
<dbReference type="STRING" id="439219.SAMN02910293_00702"/>
<dbReference type="Pfam" id="PF04221">
    <property type="entry name" value="RelB"/>
    <property type="match status" value="1"/>
</dbReference>
<dbReference type="GO" id="GO:0006355">
    <property type="term" value="P:regulation of DNA-templated transcription"/>
    <property type="evidence" value="ECO:0007669"/>
    <property type="project" value="InterPro"/>
</dbReference>
<keyword evidence="4" id="KW-1185">Reference proteome</keyword>
<organism evidence="3 4">
    <name type="scientific">Streptococcus henryi</name>
    <dbReference type="NCBI Taxonomy" id="439219"/>
    <lineage>
        <taxon>Bacteria</taxon>
        <taxon>Bacillati</taxon>
        <taxon>Bacillota</taxon>
        <taxon>Bacilli</taxon>
        <taxon>Lactobacillales</taxon>
        <taxon>Streptococcaceae</taxon>
        <taxon>Streptococcus</taxon>
    </lineage>
</organism>
<evidence type="ECO:0000313" key="4">
    <source>
        <dbReference type="Proteomes" id="UP000182508"/>
    </source>
</evidence>
<sequence>MAKTGTLNLRVDDNVKRAADDILKRLGIPMSTAIDMFLNQVIMTGGIPFDVSLPEAPRDVNADFMTKDEYFDKLISSFEDAKSGNRQELKEFLSSFKVSE</sequence>
<dbReference type="Gene3D" id="1.10.1220.10">
    <property type="entry name" value="Met repressor-like"/>
    <property type="match status" value="1"/>
</dbReference>
<accession>A0A1G6B086</accession>